<proteinExistence type="predicted"/>
<organism evidence="4 5">
    <name type="scientific">Cardamine amara subsp. amara</name>
    <dbReference type="NCBI Taxonomy" id="228776"/>
    <lineage>
        <taxon>Eukaryota</taxon>
        <taxon>Viridiplantae</taxon>
        <taxon>Streptophyta</taxon>
        <taxon>Embryophyta</taxon>
        <taxon>Tracheophyta</taxon>
        <taxon>Spermatophyta</taxon>
        <taxon>Magnoliopsida</taxon>
        <taxon>eudicotyledons</taxon>
        <taxon>Gunneridae</taxon>
        <taxon>Pentapetalae</taxon>
        <taxon>rosids</taxon>
        <taxon>malvids</taxon>
        <taxon>Brassicales</taxon>
        <taxon>Brassicaceae</taxon>
        <taxon>Cardamineae</taxon>
        <taxon>Cardamine</taxon>
    </lineage>
</organism>
<comment type="caution">
    <text evidence="4">The sequence shown here is derived from an EMBL/GenBank/DDBJ whole genome shotgun (WGS) entry which is preliminary data.</text>
</comment>
<feature type="region of interest" description="Disordered" evidence="1">
    <location>
        <begin position="96"/>
        <end position="131"/>
    </location>
</feature>
<dbReference type="Proteomes" id="UP001558713">
    <property type="component" value="Unassembled WGS sequence"/>
</dbReference>
<reference evidence="4 5" key="1">
    <citation type="submission" date="2024-04" db="EMBL/GenBank/DDBJ databases">
        <title>Genome assembly C_amara_ONT_v2.</title>
        <authorList>
            <person name="Yant L."/>
            <person name="Moore C."/>
            <person name="Slenker M."/>
        </authorList>
    </citation>
    <scope>NUCLEOTIDE SEQUENCE [LARGE SCALE GENOMIC DNA]</scope>
    <source>
        <tissue evidence="4">Leaf</tissue>
    </source>
</reference>
<dbReference type="InterPro" id="IPR013666">
    <property type="entry name" value="PH_pln"/>
</dbReference>
<accession>A0ABD1BU21</accession>
<name>A0ABD1BU21_CARAN</name>
<protein>
    <submittedName>
        <fullName evidence="4">VAN3-binding protein</fullName>
    </submittedName>
</protein>
<dbReference type="InterPro" id="IPR040269">
    <property type="entry name" value="VAB"/>
</dbReference>
<dbReference type="EMBL" id="JBANAX010000150">
    <property type="protein sequence ID" value="KAL1220676.1"/>
    <property type="molecule type" value="Genomic_DNA"/>
</dbReference>
<evidence type="ECO:0000313" key="5">
    <source>
        <dbReference type="Proteomes" id="UP001558713"/>
    </source>
</evidence>
<feature type="domain" description="Pleckstrin-like plant" evidence="3">
    <location>
        <begin position="347"/>
        <end position="451"/>
    </location>
</feature>
<evidence type="ECO:0000256" key="1">
    <source>
        <dbReference type="SAM" id="MobiDB-lite"/>
    </source>
</evidence>
<feature type="compositionally biased region" description="Polar residues" evidence="1">
    <location>
        <begin position="96"/>
        <end position="119"/>
    </location>
</feature>
<dbReference type="Pfam" id="PF05703">
    <property type="entry name" value="Auxin_canalis"/>
    <property type="match status" value="1"/>
</dbReference>
<feature type="compositionally biased region" description="Low complexity" evidence="1">
    <location>
        <begin position="145"/>
        <end position="157"/>
    </location>
</feature>
<keyword evidence="5" id="KW-1185">Reference proteome</keyword>
<evidence type="ECO:0000313" key="4">
    <source>
        <dbReference type="EMBL" id="KAL1220676.1"/>
    </source>
</evidence>
<gene>
    <name evidence="4" type="ORF">V5N11_003379</name>
</gene>
<dbReference type="InterPro" id="IPR008546">
    <property type="entry name" value="VAN3-bd-like_auxin_canal"/>
</dbReference>
<dbReference type="PANTHER" id="PTHR31351:SF4">
    <property type="entry name" value="AUXIN CANALIZATION PROTEIN (DUF828)"/>
    <property type="match status" value="1"/>
</dbReference>
<feature type="domain" description="VAN3-binding protein-like auxin canalisation" evidence="2">
    <location>
        <begin position="18"/>
        <end position="301"/>
    </location>
</feature>
<dbReference type="AlphaFoldDB" id="A0ABD1BU21"/>
<dbReference type="PANTHER" id="PTHR31351">
    <property type="entry name" value="EXPRESSED PROTEIN"/>
    <property type="match status" value="1"/>
</dbReference>
<evidence type="ECO:0000259" key="3">
    <source>
        <dbReference type="Pfam" id="PF08458"/>
    </source>
</evidence>
<evidence type="ECO:0000259" key="2">
    <source>
        <dbReference type="Pfam" id="PF05703"/>
    </source>
</evidence>
<sequence>MEKLMVPTWRPDPVYRPPETPLEPMEFLARSWSVSALEVSKALTPPNPQILLSKTVEEEEEPISGDIDETGLVTGNPFSFASSETSQMVMDRILSHSQEVSPRTSGRLSHSGPLNGSLTDSPPVSPPESDDIKQFCKINSQFRSTATTPGPITATATQSKTVGRWLKDRREKKKEETRAHNAQIHAAVSVAGVAAAVAAIAAATAASSSSGKDEQMAKTDMAVASAATLVAAQCVEAAEVMGAEREYLASVVSSAVNVRSAGDIMTLTAGAATALRGVATLKARAMKEVWNIASVIPMDKGLTSTGGNSNNVNGSNGSSSSNHSGELIQQENFLGTCSREWLARGCELLKRTRKGDLHWKIVSVYINKMNQVMLKMKSRHVGGTFTKKKKNIVLEVIKNVPAWPGRHLLEGGDDLRYFGLKTVLRGDVEFEVKSQREYDMWTQGVSRLIVLAAERKFRM</sequence>
<feature type="region of interest" description="Disordered" evidence="1">
    <location>
        <begin position="303"/>
        <end position="324"/>
    </location>
</feature>
<dbReference type="Pfam" id="PF08458">
    <property type="entry name" value="PH_2"/>
    <property type="match status" value="1"/>
</dbReference>
<feature type="region of interest" description="Disordered" evidence="1">
    <location>
        <begin position="144"/>
        <end position="180"/>
    </location>
</feature>
<feature type="compositionally biased region" description="Acidic residues" evidence="1">
    <location>
        <begin position="57"/>
        <end position="69"/>
    </location>
</feature>
<feature type="compositionally biased region" description="Low complexity" evidence="1">
    <location>
        <begin position="305"/>
        <end position="324"/>
    </location>
</feature>
<feature type="region of interest" description="Disordered" evidence="1">
    <location>
        <begin position="52"/>
        <end position="79"/>
    </location>
</feature>
<feature type="compositionally biased region" description="Basic and acidic residues" evidence="1">
    <location>
        <begin position="165"/>
        <end position="179"/>
    </location>
</feature>